<keyword evidence="1" id="KW-1133">Transmembrane helix</keyword>
<evidence type="ECO:0000313" key="2">
    <source>
        <dbReference type="EMBL" id="SLJ90508.1"/>
    </source>
</evidence>
<evidence type="ECO:0000256" key="1">
    <source>
        <dbReference type="SAM" id="Phobius"/>
    </source>
</evidence>
<dbReference type="EMBL" id="FVZE01000001">
    <property type="protein sequence ID" value="SLJ90508.1"/>
    <property type="molecule type" value="Genomic_DNA"/>
</dbReference>
<keyword evidence="1" id="KW-0812">Transmembrane</keyword>
<name>A0A1U6H443_9SPHN</name>
<evidence type="ECO:0000313" key="3">
    <source>
        <dbReference type="Proteomes" id="UP000190989"/>
    </source>
</evidence>
<gene>
    <name evidence="2" type="ORF">SAMN06295987_1011222</name>
</gene>
<accession>A0A1U6H443</accession>
<dbReference type="AlphaFoldDB" id="A0A1U6H443"/>
<dbReference type="RefSeq" id="WP_041559061.1">
    <property type="nucleotide sequence ID" value="NZ_FVZE01000001.1"/>
</dbReference>
<dbReference type="Proteomes" id="UP000190989">
    <property type="component" value="Unassembled WGS sequence"/>
</dbReference>
<proteinExistence type="predicted"/>
<protein>
    <submittedName>
        <fullName evidence="2">Uncharacterized protein</fullName>
    </submittedName>
</protein>
<reference evidence="3" key="1">
    <citation type="submission" date="2017-02" db="EMBL/GenBank/DDBJ databases">
        <authorList>
            <person name="Varghese N."/>
            <person name="Submissions S."/>
        </authorList>
    </citation>
    <scope>NUCLEOTIDE SEQUENCE [LARGE SCALE GENOMIC DNA]</scope>
    <source>
        <strain evidence="3">SM117</strain>
    </source>
</reference>
<keyword evidence="3" id="KW-1185">Reference proteome</keyword>
<organism evidence="2 3">
    <name type="scientific">Novosphingobium mathurense</name>
    <dbReference type="NCBI Taxonomy" id="428990"/>
    <lineage>
        <taxon>Bacteria</taxon>
        <taxon>Pseudomonadati</taxon>
        <taxon>Pseudomonadota</taxon>
        <taxon>Alphaproteobacteria</taxon>
        <taxon>Sphingomonadales</taxon>
        <taxon>Sphingomonadaceae</taxon>
        <taxon>Novosphingobium</taxon>
    </lineage>
</organism>
<feature type="transmembrane region" description="Helical" evidence="1">
    <location>
        <begin position="15"/>
        <end position="33"/>
    </location>
</feature>
<sequence length="76" mass="8490">MAAGRSFPAIKPGKYAFFGVVVFFILLTLTSLVDKVLQTGWGLNWYTFFVGFIASAWGIVSYQLCASCLGWTKRRD</sequence>
<dbReference type="STRING" id="428990.SAMN06295987_1011222"/>
<feature type="transmembrane region" description="Helical" evidence="1">
    <location>
        <begin position="45"/>
        <end position="71"/>
    </location>
</feature>
<keyword evidence="1" id="KW-0472">Membrane</keyword>